<evidence type="ECO:0000313" key="4">
    <source>
        <dbReference type="Proteomes" id="UP000567179"/>
    </source>
</evidence>
<feature type="signal peptide" evidence="2">
    <location>
        <begin position="1"/>
        <end position="16"/>
    </location>
</feature>
<reference evidence="3 4" key="1">
    <citation type="journal article" date="2020" name="ISME J.">
        <title>Uncovering the hidden diversity of litter-decomposition mechanisms in mushroom-forming fungi.</title>
        <authorList>
            <person name="Floudas D."/>
            <person name="Bentzer J."/>
            <person name="Ahren D."/>
            <person name="Johansson T."/>
            <person name="Persson P."/>
            <person name="Tunlid A."/>
        </authorList>
    </citation>
    <scope>NUCLEOTIDE SEQUENCE [LARGE SCALE GENOMIC DNA]</scope>
    <source>
        <strain evidence="3 4">CBS 101986</strain>
    </source>
</reference>
<keyword evidence="1" id="KW-1133">Transmembrane helix</keyword>
<keyword evidence="1" id="KW-0472">Membrane</keyword>
<dbReference type="CDD" id="cd22209">
    <property type="entry name" value="EMC10"/>
    <property type="match status" value="1"/>
</dbReference>
<keyword evidence="4" id="KW-1185">Reference proteome</keyword>
<feature type="transmembrane region" description="Helical" evidence="1">
    <location>
        <begin position="206"/>
        <end position="223"/>
    </location>
</feature>
<proteinExistence type="predicted"/>
<feature type="chain" id="PRO_5034001179" description="ER membrane protein complex subunit 10" evidence="2">
    <location>
        <begin position="17"/>
        <end position="231"/>
    </location>
</feature>
<organism evidence="3 4">
    <name type="scientific">Psilocybe cf. subviscida</name>
    <dbReference type="NCBI Taxonomy" id="2480587"/>
    <lineage>
        <taxon>Eukaryota</taxon>
        <taxon>Fungi</taxon>
        <taxon>Dikarya</taxon>
        <taxon>Basidiomycota</taxon>
        <taxon>Agaricomycotina</taxon>
        <taxon>Agaricomycetes</taxon>
        <taxon>Agaricomycetidae</taxon>
        <taxon>Agaricales</taxon>
        <taxon>Agaricineae</taxon>
        <taxon>Strophariaceae</taxon>
        <taxon>Psilocybe</taxon>
    </lineage>
</organism>
<keyword evidence="2" id="KW-0732">Signal</keyword>
<evidence type="ECO:0000313" key="3">
    <source>
        <dbReference type="EMBL" id="KAF5322097.1"/>
    </source>
</evidence>
<protein>
    <recommendedName>
        <fullName evidence="5">ER membrane protein complex subunit 10</fullName>
    </recommendedName>
</protein>
<dbReference type="OrthoDB" id="1894652at2759"/>
<evidence type="ECO:0000256" key="2">
    <source>
        <dbReference type="SAM" id="SignalP"/>
    </source>
</evidence>
<name>A0A8H5BF05_9AGAR</name>
<keyword evidence="1" id="KW-0812">Transmembrane</keyword>
<sequence>MKVLVAAAALISVVSAADFSIYHRIFHPQLPAQPYTARGHVSLSDSSSPTFTPSPKLAEDLRSFTSVLTGLGNLDNALYQVALQPTPETPEALWDFSSTKLCYLNKVTTETIILSVSGAEPSPDSLDYFVRPIPRDGSCPLSKSNKKISLATSLNNFAKIIESVNTTVLLRGTETPIQPELKVPPPLNAEGEVVVPPPEKNFIQKYWMYILAVLMVILVTGGGEEEVPKRS</sequence>
<evidence type="ECO:0008006" key="5">
    <source>
        <dbReference type="Google" id="ProtNLM"/>
    </source>
</evidence>
<dbReference type="EMBL" id="JAACJJ010000028">
    <property type="protein sequence ID" value="KAF5322097.1"/>
    <property type="molecule type" value="Genomic_DNA"/>
</dbReference>
<accession>A0A8H5BF05</accession>
<dbReference type="Proteomes" id="UP000567179">
    <property type="component" value="Unassembled WGS sequence"/>
</dbReference>
<dbReference type="AlphaFoldDB" id="A0A8H5BF05"/>
<evidence type="ECO:0000256" key="1">
    <source>
        <dbReference type="SAM" id="Phobius"/>
    </source>
</evidence>
<gene>
    <name evidence="3" type="ORF">D9619_000815</name>
</gene>
<dbReference type="Pfam" id="PF21203">
    <property type="entry name" value="ECM10"/>
    <property type="match status" value="1"/>
</dbReference>
<comment type="caution">
    <text evidence="3">The sequence shown here is derived from an EMBL/GenBank/DDBJ whole genome shotgun (WGS) entry which is preliminary data.</text>
</comment>